<dbReference type="InterPro" id="IPR036388">
    <property type="entry name" value="WH-like_DNA-bd_sf"/>
</dbReference>
<name>A0ABW6BS74_9BACT</name>
<dbReference type="SMART" id="SM00421">
    <property type="entry name" value="HTH_LUXR"/>
    <property type="match status" value="1"/>
</dbReference>
<dbReference type="Pfam" id="PF07495">
    <property type="entry name" value="Y_Y_Y"/>
    <property type="match status" value="1"/>
</dbReference>
<dbReference type="Gene3D" id="2.130.10.10">
    <property type="entry name" value="YVTN repeat-like/Quinoprotein amine dehydrogenase"/>
    <property type="match status" value="2"/>
</dbReference>
<dbReference type="InterPro" id="IPR015943">
    <property type="entry name" value="WD40/YVTN_repeat-like_dom_sf"/>
</dbReference>
<keyword evidence="4" id="KW-0732">Signal</keyword>
<dbReference type="PANTHER" id="PTHR43547">
    <property type="entry name" value="TWO-COMPONENT HISTIDINE KINASE"/>
    <property type="match status" value="1"/>
</dbReference>
<dbReference type="Gene3D" id="2.60.40.10">
    <property type="entry name" value="Immunoglobulins"/>
    <property type="match status" value="1"/>
</dbReference>
<evidence type="ECO:0000256" key="1">
    <source>
        <dbReference type="ARBA" id="ARBA00022553"/>
    </source>
</evidence>
<keyword evidence="3" id="KW-0472">Membrane</keyword>
<reference evidence="7" key="1">
    <citation type="journal article" date="2019" name="Int. J. Syst. Evol. Microbiol.">
        <title>The Global Catalogue of Microorganisms (GCM) 10K type strain sequencing project: providing services to taxonomists for standard genome sequencing and annotation.</title>
        <authorList>
            <consortium name="The Broad Institute Genomics Platform"/>
            <consortium name="The Broad Institute Genome Sequencing Center for Infectious Disease"/>
            <person name="Wu L."/>
            <person name="Ma J."/>
        </authorList>
    </citation>
    <scope>NUCLEOTIDE SEQUENCE [LARGE SCALE GENOMIC DNA]</scope>
    <source>
        <strain evidence="7">KCTC 23984</strain>
    </source>
</reference>
<dbReference type="InterPro" id="IPR016032">
    <property type="entry name" value="Sig_transdc_resp-reg_C-effctor"/>
</dbReference>
<dbReference type="InterPro" id="IPR011123">
    <property type="entry name" value="Y_Y_Y"/>
</dbReference>
<feature type="transmembrane region" description="Helical" evidence="3">
    <location>
        <begin position="756"/>
        <end position="777"/>
    </location>
</feature>
<evidence type="ECO:0000256" key="4">
    <source>
        <dbReference type="SAM" id="SignalP"/>
    </source>
</evidence>
<dbReference type="InterPro" id="IPR000792">
    <property type="entry name" value="Tscrpt_reg_LuxR_C"/>
</dbReference>
<keyword evidence="3" id="KW-0812">Transmembrane</keyword>
<evidence type="ECO:0000256" key="2">
    <source>
        <dbReference type="SAM" id="Coils"/>
    </source>
</evidence>
<keyword evidence="7" id="KW-1185">Reference proteome</keyword>
<dbReference type="RefSeq" id="WP_377481720.1">
    <property type="nucleotide sequence ID" value="NZ_JBHUOX010000002.1"/>
</dbReference>
<evidence type="ECO:0000313" key="7">
    <source>
        <dbReference type="Proteomes" id="UP001597641"/>
    </source>
</evidence>
<feature type="chain" id="PRO_5047188079" evidence="4">
    <location>
        <begin position="25"/>
        <end position="966"/>
    </location>
</feature>
<feature type="coiled-coil region" evidence="2">
    <location>
        <begin position="778"/>
        <end position="809"/>
    </location>
</feature>
<evidence type="ECO:0000256" key="3">
    <source>
        <dbReference type="SAM" id="Phobius"/>
    </source>
</evidence>
<accession>A0ABW6BS74</accession>
<dbReference type="Proteomes" id="UP001597641">
    <property type="component" value="Unassembled WGS sequence"/>
</dbReference>
<keyword evidence="2" id="KW-0175">Coiled coil</keyword>
<feature type="domain" description="HTH luxR-type" evidence="5">
    <location>
        <begin position="906"/>
        <end position="963"/>
    </location>
</feature>
<organism evidence="6 7">
    <name type="scientific">Pontibacter toksunensis</name>
    <dbReference type="NCBI Taxonomy" id="1332631"/>
    <lineage>
        <taxon>Bacteria</taxon>
        <taxon>Pseudomonadati</taxon>
        <taxon>Bacteroidota</taxon>
        <taxon>Cytophagia</taxon>
        <taxon>Cytophagales</taxon>
        <taxon>Hymenobacteraceae</taxon>
        <taxon>Pontibacter</taxon>
    </lineage>
</organism>
<dbReference type="SUPFAM" id="SSF46894">
    <property type="entry name" value="C-terminal effector domain of the bipartite response regulators"/>
    <property type="match status" value="1"/>
</dbReference>
<dbReference type="EMBL" id="JBHUOX010000002">
    <property type="protein sequence ID" value="MFD2999664.1"/>
    <property type="molecule type" value="Genomic_DNA"/>
</dbReference>
<dbReference type="InterPro" id="IPR013783">
    <property type="entry name" value="Ig-like_fold"/>
</dbReference>
<proteinExistence type="predicted"/>
<keyword evidence="1" id="KW-0597">Phosphoprotein</keyword>
<evidence type="ECO:0000259" key="5">
    <source>
        <dbReference type="SMART" id="SM00421"/>
    </source>
</evidence>
<keyword evidence="3" id="KW-1133">Transmembrane helix</keyword>
<feature type="signal peptide" evidence="4">
    <location>
        <begin position="1"/>
        <end position="24"/>
    </location>
</feature>
<comment type="caution">
    <text evidence="6">The sequence shown here is derived from an EMBL/GenBank/DDBJ whole genome shotgun (WGS) entry which is preliminary data.</text>
</comment>
<sequence length="966" mass="110217">MKVRLVFSLVFTLLLLLTAFRAKPDGVEDVGFSYIQNYTKAIYQAGNQNWSIVKDRSGVVYYGNSKGLLAYDGNSWQLYPMPNKLIVRSVAADNKSRVYVGGFGEFGYWSNNTEGKFSYTSLTAKLPVSERPNDEIWKIYVEDNRVIFQSFGSIFIYQDGKIKVVQASEPFLFLHKAGDRYFAEVLSKGLFELQGDSLLYVRNSQKLGHTGVLSVLPFKQDKFLVGTAKNGLFVFDGNDFTPWLNEASKFLKTYQLNNGALIGAHHFAFGTILNGIVILDENGKLVHKVNKSTGLQNNTVLNLYTEDGQNLWVGLDNGIDRIEINSPLYFYFDKTGAFGTVYSSIVHNGKIYLGTNQGLFYSSWSAGNAYLSHTLDFKIIEGSQGQVWDLSLMDGELLCGHNEGTFRVEGDRLEKISGVNGGWTIKKLQSDPGWLIQGTYTGLVFYRKDKNGQWAFSHKVQGFGEPSRNVEQDNLGNIWVSHAYKGLYKLNLSNDLKSVTATISYDSSHGLPGNYKLHISRLYNELVFSSESGFYVYEPLNNRFGPYRQLNKKLGSLASSKRIIRATDKSYWFIYEGKAALVNLGNPEKPVIHAHPFNILGGRMVQDYESISRISATNFLISIDDGFVIYNTAAKNLQSATRPSVLIRKVENTTDTIKLMSENGSQSRLAQLPYRQNNLRFVFALPYYRQAKVEFQFFLEGYSNQWAAWSNSTQKEFTNLAPGDYRFLVRARINDEATTGITAYNFSVLPPWYATWWAYLIYAVMAVLLALLLRKLYYKKLQQDKERIQQKLEEEKQEHLRQEALLNEQKIVKLRNEQLRAELAGKSRELASTALHIVCKNELLQNISNEVNTLQDANGNRLPAKKLRKIQSIITEGMSDQHDWDIFEHSFNEANENYFMKLKEGHPELTPNDLKLCAYLRMNMSSKEIASLLNITVKSVELRRYRLRKKLNMEHDKNLVEFFMEL</sequence>
<evidence type="ECO:0000313" key="6">
    <source>
        <dbReference type="EMBL" id="MFD2999664.1"/>
    </source>
</evidence>
<protein>
    <submittedName>
        <fullName evidence="6">Triple tyrosine motif-containing protein</fullName>
    </submittedName>
</protein>
<dbReference type="PANTHER" id="PTHR43547:SF2">
    <property type="entry name" value="HYBRID SIGNAL TRANSDUCTION HISTIDINE KINASE C"/>
    <property type="match status" value="1"/>
</dbReference>
<gene>
    <name evidence="6" type="ORF">ACFS7Z_04780</name>
</gene>
<dbReference type="Gene3D" id="1.10.10.10">
    <property type="entry name" value="Winged helix-like DNA-binding domain superfamily/Winged helix DNA-binding domain"/>
    <property type="match status" value="1"/>
</dbReference>